<evidence type="ECO:0000313" key="2">
    <source>
        <dbReference type="Proteomes" id="UP001172386"/>
    </source>
</evidence>
<evidence type="ECO:0000313" key="1">
    <source>
        <dbReference type="EMBL" id="KAJ9654786.1"/>
    </source>
</evidence>
<dbReference type="Proteomes" id="UP001172386">
    <property type="component" value="Unassembled WGS sequence"/>
</dbReference>
<comment type="caution">
    <text evidence="1">The sequence shown here is derived from an EMBL/GenBank/DDBJ whole genome shotgun (WGS) entry which is preliminary data.</text>
</comment>
<keyword evidence="2" id="KW-1185">Reference proteome</keyword>
<gene>
    <name evidence="1" type="ORF">H2198_006225</name>
</gene>
<reference evidence="1" key="1">
    <citation type="submission" date="2022-10" db="EMBL/GenBank/DDBJ databases">
        <title>Culturing micro-colonial fungi from biological soil crusts in the Mojave desert and describing Neophaeococcomyces mojavensis, and introducing the new genera and species Taxawa tesnikishii.</title>
        <authorList>
            <person name="Kurbessoian T."/>
            <person name="Stajich J.E."/>
        </authorList>
    </citation>
    <scope>NUCLEOTIDE SEQUENCE</scope>
    <source>
        <strain evidence="1">JES_112</strain>
    </source>
</reference>
<organism evidence="1 2">
    <name type="scientific">Neophaeococcomyces mojaviensis</name>
    <dbReference type="NCBI Taxonomy" id="3383035"/>
    <lineage>
        <taxon>Eukaryota</taxon>
        <taxon>Fungi</taxon>
        <taxon>Dikarya</taxon>
        <taxon>Ascomycota</taxon>
        <taxon>Pezizomycotina</taxon>
        <taxon>Eurotiomycetes</taxon>
        <taxon>Chaetothyriomycetidae</taxon>
        <taxon>Chaetothyriales</taxon>
        <taxon>Chaetothyriales incertae sedis</taxon>
        <taxon>Neophaeococcomyces</taxon>
    </lineage>
</organism>
<name>A0ACC3A3G7_9EURO</name>
<protein>
    <submittedName>
        <fullName evidence="1">Uncharacterized protein</fullName>
    </submittedName>
</protein>
<sequence>MSLYLEKQASFQAGFLDNFWRQTFHSIPPIPAGIDLAGKTALVTGSNGGLGLECARHFLKLRPSLLILAVRSLQKGEAAAASLRADFPAARVEVWQLDMESFRSVRAFAVRCERELDRLHVAVLNAALGKVRFERVEEGRRRETTLQVNYLTTALLAILLLSKMKASASLPLSSEPGRLSIVSSDAALGARLEDPGEGGVLDSIDRPEGFDGFKQYSRSKLLITMFCARLAEAVDPDEVIINCCNPGAVKGTAFLRDVESWFVKMAFGLIHTIMGRTAVDGARTYVHSTLVLGKESHGSFTDWLIKAWPMMMYSDLGHQIGDKLWNETMEELGFSDIEGVLDGMKH</sequence>
<proteinExistence type="predicted"/>
<dbReference type="EMBL" id="JAPDRQ010000112">
    <property type="protein sequence ID" value="KAJ9654786.1"/>
    <property type="molecule type" value="Genomic_DNA"/>
</dbReference>
<accession>A0ACC3A3G7</accession>